<dbReference type="SMART" id="SM00530">
    <property type="entry name" value="HTH_XRE"/>
    <property type="match status" value="1"/>
</dbReference>
<evidence type="ECO:0000313" key="2">
    <source>
        <dbReference type="EMBL" id="SKB26943.1"/>
    </source>
</evidence>
<dbReference type="EMBL" id="FUYP01000001">
    <property type="protein sequence ID" value="SKB26943.1"/>
    <property type="molecule type" value="Genomic_DNA"/>
</dbReference>
<name>A0A1T4ZX52_9SPHN</name>
<dbReference type="InterPro" id="IPR001387">
    <property type="entry name" value="Cro/C1-type_HTH"/>
</dbReference>
<reference evidence="3" key="1">
    <citation type="submission" date="2017-02" db="EMBL/GenBank/DDBJ databases">
        <authorList>
            <person name="Varghese N."/>
            <person name="Submissions S."/>
        </authorList>
    </citation>
    <scope>NUCLEOTIDE SEQUENCE [LARGE SCALE GENOMIC DNA]</scope>
    <source>
        <strain evidence="3">R11H</strain>
    </source>
</reference>
<dbReference type="PROSITE" id="PS50943">
    <property type="entry name" value="HTH_CROC1"/>
    <property type="match status" value="1"/>
</dbReference>
<accession>A0A1T4ZX52</accession>
<evidence type="ECO:0000313" key="3">
    <source>
        <dbReference type="Proteomes" id="UP000190044"/>
    </source>
</evidence>
<proteinExistence type="predicted"/>
<feature type="domain" description="HTH cro/C1-type" evidence="1">
    <location>
        <begin position="4"/>
        <end position="35"/>
    </location>
</feature>
<protein>
    <submittedName>
        <fullName evidence="2">Helix-turn-helix</fullName>
    </submittedName>
</protein>
<dbReference type="Proteomes" id="UP000190044">
    <property type="component" value="Unassembled WGS sequence"/>
</dbReference>
<dbReference type="RefSeq" id="WP_079636943.1">
    <property type="nucleotide sequence ID" value="NZ_FUYP01000001.1"/>
</dbReference>
<dbReference type="GO" id="GO:0003677">
    <property type="term" value="F:DNA binding"/>
    <property type="evidence" value="ECO:0007669"/>
    <property type="project" value="InterPro"/>
</dbReference>
<dbReference type="SUPFAM" id="SSF47413">
    <property type="entry name" value="lambda repressor-like DNA-binding domains"/>
    <property type="match status" value="1"/>
</dbReference>
<evidence type="ECO:0000259" key="1">
    <source>
        <dbReference type="PROSITE" id="PS50943"/>
    </source>
</evidence>
<dbReference type="InterPro" id="IPR010982">
    <property type="entry name" value="Lambda_DNA-bd_dom_sf"/>
</dbReference>
<dbReference type="CDD" id="cd00093">
    <property type="entry name" value="HTH_XRE"/>
    <property type="match status" value="1"/>
</dbReference>
<gene>
    <name evidence="2" type="ORF">SAMN06295937_1001254</name>
</gene>
<sequence length="85" mass="9138">MDNLRDIRRQLGLTQIEMGEQLGLDQSTISRFESGALAMDKRTKLAVQALLAAVATCGVCDRRASDPACLACTAPDCGLRQREAA</sequence>
<dbReference type="OrthoDB" id="7597345at2"/>
<dbReference type="Pfam" id="PF01381">
    <property type="entry name" value="HTH_3"/>
    <property type="match status" value="1"/>
</dbReference>
<dbReference type="AlphaFoldDB" id="A0A1T4ZX52"/>
<keyword evidence="3" id="KW-1185">Reference proteome</keyword>
<dbReference type="Gene3D" id="1.10.260.40">
    <property type="entry name" value="lambda repressor-like DNA-binding domains"/>
    <property type="match status" value="1"/>
</dbReference>
<organism evidence="2 3">
    <name type="scientific">Sphingopyxis flava</name>
    <dbReference type="NCBI Taxonomy" id="1507287"/>
    <lineage>
        <taxon>Bacteria</taxon>
        <taxon>Pseudomonadati</taxon>
        <taxon>Pseudomonadota</taxon>
        <taxon>Alphaproteobacteria</taxon>
        <taxon>Sphingomonadales</taxon>
        <taxon>Sphingomonadaceae</taxon>
        <taxon>Sphingopyxis</taxon>
    </lineage>
</organism>